<keyword evidence="3" id="KW-1185">Reference proteome</keyword>
<dbReference type="InterPro" id="IPR036873">
    <property type="entry name" value="Rhodanese-like_dom_sf"/>
</dbReference>
<reference evidence="2 3" key="1">
    <citation type="submission" date="2021-03" db="EMBL/GenBank/DDBJ databases">
        <title>Sequencing the genomes of 1000 actinobacteria strains.</title>
        <authorList>
            <person name="Klenk H.-P."/>
        </authorList>
    </citation>
    <scope>NUCLEOTIDE SEQUENCE [LARGE SCALE GENOMIC DNA]</scope>
    <source>
        <strain evidence="2 3">DSM 20168</strain>
    </source>
</reference>
<sequence length="389" mass="41296">MSRRAPLVAPRTALDPAQLARYSRHLTLPGIGEEGQRRIAAARVLVIGAGGLGSPISNYLIAAGVGTLAVMDDDTVELSNLQRQIMHRQQDVGARKVDSVPRLAAQLNDQVAVVPLAERLTAHNAEQLFAAYDLVIDGSDNFATRYLSNDAAELTGTPLVWGTLFQFSGQVSVFDPRTGPMLRDLFPEIPDADSVPSCAEGGVFGALCGVVGSIMAVEALKLITGAGETLSGKLWLYDALTAGVRTLAFERDPQRAPVRELGDYAQESCAAAPAVAQLDPAALEALRQAAAQRVLVVDVREDWERQIAAITGSVHVPLDQILSLGWEAIDAKDATHVVLACKSGARSLRAAQALGPQPAGARPTEAQVLNLAGGTLDWYRQVRGEVLAY</sequence>
<dbReference type="PANTHER" id="PTHR10953">
    <property type="entry name" value="UBIQUITIN-ACTIVATING ENZYME E1"/>
    <property type="match status" value="1"/>
</dbReference>
<dbReference type="Proteomes" id="UP001195422">
    <property type="component" value="Unassembled WGS sequence"/>
</dbReference>
<accession>A0ABS4XV77</accession>
<evidence type="ECO:0000313" key="2">
    <source>
        <dbReference type="EMBL" id="MBP2400235.1"/>
    </source>
</evidence>
<dbReference type="SUPFAM" id="SSF52821">
    <property type="entry name" value="Rhodanese/Cell cycle control phosphatase"/>
    <property type="match status" value="1"/>
</dbReference>
<dbReference type="CDD" id="cd00757">
    <property type="entry name" value="ThiF_MoeB_HesA_family"/>
    <property type="match status" value="1"/>
</dbReference>
<keyword evidence="2" id="KW-0808">Transferase</keyword>
<dbReference type="GO" id="GO:0016779">
    <property type="term" value="F:nucleotidyltransferase activity"/>
    <property type="evidence" value="ECO:0007669"/>
    <property type="project" value="UniProtKB-KW"/>
</dbReference>
<dbReference type="CDD" id="cd00158">
    <property type="entry name" value="RHOD"/>
    <property type="match status" value="1"/>
</dbReference>
<organism evidence="2 3">
    <name type="scientific">Glutamicibacter protophormiae</name>
    <name type="common">Brevibacterium protophormiae</name>
    <dbReference type="NCBI Taxonomy" id="37930"/>
    <lineage>
        <taxon>Bacteria</taxon>
        <taxon>Bacillati</taxon>
        <taxon>Actinomycetota</taxon>
        <taxon>Actinomycetes</taxon>
        <taxon>Micrococcales</taxon>
        <taxon>Micrococcaceae</taxon>
        <taxon>Glutamicibacter</taxon>
    </lineage>
</organism>
<dbReference type="PANTHER" id="PTHR10953:SF102">
    <property type="entry name" value="ADENYLYLTRANSFERASE AND SULFURTRANSFERASE MOCS3"/>
    <property type="match status" value="1"/>
</dbReference>
<name>A0ABS4XV77_GLUPR</name>
<dbReference type="Pfam" id="PF00899">
    <property type="entry name" value="ThiF"/>
    <property type="match status" value="1"/>
</dbReference>
<evidence type="ECO:0000313" key="3">
    <source>
        <dbReference type="Proteomes" id="UP001195422"/>
    </source>
</evidence>
<dbReference type="NCBIfam" id="NF004281">
    <property type="entry name" value="PRK05690.1"/>
    <property type="match status" value="1"/>
</dbReference>
<gene>
    <name evidence="2" type="ORF">JOF39_003316</name>
</gene>
<dbReference type="Pfam" id="PF00581">
    <property type="entry name" value="Rhodanese"/>
    <property type="match status" value="1"/>
</dbReference>
<protein>
    <submittedName>
        <fullName evidence="2">Adenylyltransferase/sulfurtransferase</fullName>
    </submittedName>
</protein>
<dbReference type="RefSeq" id="WP_188946569.1">
    <property type="nucleotide sequence ID" value="NZ_BMPH01000001.1"/>
</dbReference>
<feature type="domain" description="Rhodanese" evidence="1">
    <location>
        <begin position="290"/>
        <end position="387"/>
    </location>
</feature>
<comment type="caution">
    <text evidence="2">The sequence shown here is derived from an EMBL/GenBank/DDBJ whole genome shotgun (WGS) entry which is preliminary data.</text>
</comment>
<keyword evidence="2" id="KW-0548">Nucleotidyltransferase</keyword>
<dbReference type="SUPFAM" id="SSF69572">
    <property type="entry name" value="Activating enzymes of the ubiquitin-like proteins"/>
    <property type="match status" value="1"/>
</dbReference>
<dbReference type="InterPro" id="IPR001763">
    <property type="entry name" value="Rhodanese-like_dom"/>
</dbReference>
<dbReference type="Gene3D" id="3.40.50.720">
    <property type="entry name" value="NAD(P)-binding Rossmann-like Domain"/>
    <property type="match status" value="1"/>
</dbReference>
<dbReference type="PROSITE" id="PS50206">
    <property type="entry name" value="RHODANESE_3"/>
    <property type="match status" value="1"/>
</dbReference>
<dbReference type="EMBL" id="JAGIOJ010000001">
    <property type="protein sequence ID" value="MBP2400235.1"/>
    <property type="molecule type" value="Genomic_DNA"/>
</dbReference>
<proteinExistence type="predicted"/>
<evidence type="ECO:0000259" key="1">
    <source>
        <dbReference type="PROSITE" id="PS50206"/>
    </source>
</evidence>
<dbReference type="InterPro" id="IPR045886">
    <property type="entry name" value="ThiF/MoeB/HesA"/>
</dbReference>
<dbReference type="SMART" id="SM00450">
    <property type="entry name" value="RHOD"/>
    <property type="match status" value="1"/>
</dbReference>
<dbReference type="Gene3D" id="3.40.250.10">
    <property type="entry name" value="Rhodanese-like domain"/>
    <property type="match status" value="1"/>
</dbReference>
<dbReference type="InterPro" id="IPR035985">
    <property type="entry name" value="Ubiquitin-activating_enz"/>
</dbReference>
<dbReference type="InterPro" id="IPR000594">
    <property type="entry name" value="ThiF_NAD_FAD-bd"/>
</dbReference>